<feature type="transmembrane region" description="Helical" evidence="5">
    <location>
        <begin position="16"/>
        <end position="34"/>
    </location>
</feature>
<comment type="subcellular location">
    <subcellularLocation>
        <location evidence="1">Cell membrane</location>
        <topology evidence="1">Multi-pass membrane protein</topology>
    </subcellularLocation>
</comment>
<dbReference type="AlphaFoldDB" id="A0A133VD57"/>
<name>A0A133VD57_9EURY</name>
<keyword evidence="2 5" id="KW-0812">Transmembrane</keyword>
<evidence type="ECO:0000256" key="1">
    <source>
        <dbReference type="ARBA" id="ARBA00004651"/>
    </source>
</evidence>
<sequence length="141" mass="15915">MVLSIIIGGFALNESLGLLSFMALSLGVFFQLVVHTHDIRDMEGDKREGCYTLPVLLGRKIPIIFAAVGYVILFVFPLLGVFHFNFNFFFPVVMLFFSFIGLRKLVKVWSSESAAKEFVEVRIMNRISTIVFALLFSLALL</sequence>
<evidence type="ECO:0000256" key="2">
    <source>
        <dbReference type="ARBA" id="ARBA00022692"/>
    </source>
</evidence>
<keyword evidence="4 5" id="KW-0472">Membrane</keyword>
<dbReference type="InterPro" id="IPR000537">
    <property type="entry name" value="UbiA_prenyltransferase"/>
</dbReference>
<evidence type="ECO:0000256" key="5">
    <source>
        <dbReference type="SAM" id="Phobius"/>
    </source>
</evidence>
<keyword evidence="3 5" id="KW-1133">Transmembrane helix</keyword>
<keyword evidence="7" id="KW-1185">Reference proteome</keyword>
<evidence type="ECO:0000313" key="6">
    <source>
        <dbReference type="EMBL" id="KXB04372.1"/>
    </source>
</evidence>
<comment type="caution">
    <text evidence="6">The sequence shown here is derived from an EMBL/GenBank/DDBJ whole genome shotgun (WGS) entry which is preliminary data.</text>
</comment>
<evidence type="ECO:0008006" key="8">
    <source>
        <dbReference type="Google" id="ProtNLM"/>
    </source>
</evidence>
<dbReference type="Pfam" id="PF01040">
    <property type="entry name" value="UbiA"/>
    <property type="match status" value="1"/>
</dbReference>
<feature type="transmembrane region" description="Helical" evidence="5">
    <location>
        <begin position="82"/>
        <end position="102"/>
    </location>
</feature>
<evidence type="ECO:0000313" key="7">
    <source>
        <dbReference type="Proteomes" id="UP000070549"/>
    </source>
</evidence>
<reference evidence="6 7" key="1">
    <citation type="journal article" date="2016" name="Sci. Rep.">
        <title>Metabolic traits of an uncultured archaeal lineage -MSBL1- from brine pools of the Red Sea.</title>
        <authorList>
            <person name="Mwirichia R."/>
            <person name="Alam I."/>
            <person name="Rashid M."/>
            <person name="Vinu M."/>
            <person name="Ba-Alawi W."/>
            <person name="Anthony Kamau A."/>
            <person name="Kamanda Ngugi D."/>
            <person name="Goker M."/>
            <person name="Klenk H.P."/>
            <person name="Bajic V."/>
            <person name="Stingl U."/>
        </authorList>
    </citation>
    <scope>NUCLEOTIDE SEQUENCE [LARGE SCALE GENOMIC DNA]</scope>
    <source>
        <strain evidence="6">SCGC-AAA382A03</strain>
    </source>
</reference>
<accession>A0A133VD57</accession>
<protein>
    <recommendedName>
        <fullName evidence="8">1,4-dihydroxy-2-naphthoate octaprenyltransferase</fullName>
    </recommendedName>
</protein>
<dbReference type="Gene3D" id="1.20.120.1780">
    <property type="entry name" value="UbiA prenyltransferase"/>
    <property type="match status" value="1"/>
</dbReference>
<feature type="transmembrane region" description="Helical" evidence="5">
    <location>
        <begin position="123"/>
        <end position="140"/>
    </location>
</feature>
<dbReference type="GO" id="GO:0016765">
    <property type="term" value="F:transferase activity, transferring alkyl or aryl (other than methyl) groups"/>
    <property type="evidence" value="ECO:0007669"/>
    <property type="project" value="InterPro"/>
</dbReference>
<dbReference type="EMBL" id="LHYC01000070">
    <property type="protein sequence ID" value="KXB04372.1"/>
    <property type="molecule type" value="Genomic_DNA"/>
</dbReference>
<evidence type="ECO:0000256" key="4">
    <source>
        <dbReference type="ARBA" id="ARBA00023136"/>
    </source>
</evidence>
<proteinExistence type="predicted"/>
<gene>
    <name evidence="6" type="ORF">AKJ49_02175</name>
</gene>
<organism evidence="6 7">
    <name type="scientific">candidate division MSBL1 archaeon SCGC-AAA382A03</name>
    <dbReference type="NCBI Taxonomy" id="1698278"/>
    <lineage>
        <taxon>Archaea</taxon>
        <taxon>Methanobacteriati</taxon>
        <taxon>Methanobacteriota</taxon>
        <taxon>candidate division MSBL1</taxon>
    </lineage>
</organism>
<evidence type="ECO:0000256" key="3">
    <source>
        <dbReference type="ARBA" id="ARBA00022989"/>
    </source>
</evidence>
<feature type="transmembrane region" description="Helical" evidence="5">
    <location>
        <begin position="55"/>
        <end position="76"/>
    </location>
</feature>
<dbReference type="GO" id="GO:0005886">
    <property type="term" value="C:plasma membrane"/>
    <property type="evidence" value="ECO:0007669"/>
    <property type="project" value="UniProtKB-SubCell"/>
</dbReference>
<dbReference type="Proteomes" id="UP000070549">
    <property type="component" value="Unassembled WGS sequence"/>
</dbReference>